<organism evidence="2 3">
    <name type="scientific">Thetidibacter halocola</name>
    <dbReference type="NCBI Taxonomy" id="2827239"/>
    <lineage>
        <taxon>Bacteria</taxon>
        <taxon>Pseudomonadati</taxon>
        <taxon>Pseudomonadota</taxon>
        <taxon>Alphaproteobacteria</taxon>
        <taxon>Rhodobacterales</taxon>
        <taxon>Roseobacteraceae</taxon>
        <taxon>Thetidibacter</taxon>
    </lineage>
</organism>
<accession>A0A8J7WJI8</accession>
<evidence type="ECO:0000256" key="1">
    <source>
        <dbReference type="SAM" id="MobiDB-lite"/>
    </source>
</evidence>
<dbReference type="EMBL" id="JAGTUU010000012">
    <property type="protein sequence ID" value="MBS0126801.1"/>
    <property type="molecule type" value="Genomic_DNA"/>
</dbReference>
<proteinExistence type="predicted"/>
<gene>
    <name evidence="2" type="ORF">KB874_22225</name>
</gene>
<dbReference type="Proteomes" id="UP000681356">
    <property type="component" value="Unassembled WGS sequence"/>
</dbReference>
<comment type="caution">
    <text evidence="2">The sequence shown here is derived from an EMBL/GenBank/DDBJ whole genome shotgun (WGS) entry which is preliminary data.</text>
</comment>
<sequence>MAGTPLNRKNLLSLGAEALADLLLEAVKGDAARQRKLRMALSARQSPREAAADVRKRLAQIRKASNRLSRKAQRTLARELTELVEMVDRHVAPQDTDTAFDLLWSILHLAPAILARTDDGTGTIAAVMDEAMAAIARLAPRLEMDAQVLADTVFDALTGDEHGAFHHATTALGEALGEPGRARLKARAEAVIAAARCDADQARHTPGSDESHGHGLARDRRDRTARTILRDIADLEGDVDAWLACHTTPQLTFHTIAPQAAQRLLAAGRPCQALRIVKDCLAHQDVADRWLDMPDLDAAYLDCLEALGEEEALRAALHARFESRLCAPTLRRYLARLPDFDDDEALLEAQARVLAHPDIVSALAFCQAWPDPALAARLVLSRTDALDGEAYDILNPLADTLAPEHPLAAVLVWRAIILFALQEARPGHYRHAARHLASCAQTDAAIVDYAEHPDHHAFVAELREAHGRKKAFWSRVN</sequence>
<dbReference type="AlphaFoldDB" id="A0A8J7WJI8"/>
<dbReference type="RefSeq" id="WP_212538761.1">
    <property type="nucleotide sequence ID" value="NZ_JAGTUU010000012.1"/>
</dbReference>
<reference evidence="2" key="1">
    <citation type="submission" date="2021-04" db="EMBL/GenBank/DDBJ databases">
        <authorList>
            <person name="Yoon J."/>
        </authorList>
    </citation>
    <scope>NUCLEOTIDE SEQUENCE</scope>
    <source>
        <strain evidence="2">KMU-90</strain>
    </source>
</reference>
<dbReference type="Pfam" id="PF21810">
    <property type="entry name" value="DUF6880"/>
    <property type="match status" value="1"/>
</dbReference>
<name>A0A8J7WJI8_9RHOB</name>
<evidence type="ECO:0000313" key="3">
    <source>
        <dbReference type="Proteomes" id="UP000681356"/>
    </source>
</evidence>
<feature type="region of interest" description="Disordered" evidence="1">
    <location>
        <begin position="199"/>
        <end position="220"/>
    </location>
</feature>
<protein>
    <submittedName>
        <fullName evidence="2">Uncharacterized protein</fullName>
    </submittedName>
</protein>
<dbReference type="InterPro" id="IPR049245">
    <property type="entry name" value="DUF6880"/>
</dbReference>
<evidence type="ECO:0000313" key="2">
    <source>
        <dbReference type="EMBL" id="MBS0126801.1"/>
    </source>
</evidence>
<keyword evidence="3" id="KW-1185">Reference proteome</keyword>